<evidence type="ECO:0000256" key="1">
    <source>
        <dbReference type="ARBA" id="ARBA00022723"/>
    </source>
</evidence>
<dbReference type="EMBL" id="CAUYUJ010015715">
    <property type="protein sequence ID" value="CAK0857250.1"/>
    <property type="molecule type" value="Genomic_DNA"/>
</dbReference>
<dbReference type="Gene3D" id="2.60.120.650">
    <property type="entry name" value="Cupin"/>
    <property type="match status" value="1"/>
</dbReference>
<dbReference type="PROSITE" id="PS50865">
    <property type="entry name" value="ZF_MYND_2"/>
    <property type="match status" value="1"/>
</dbReference>
<evidence type="ECO:0000256" key="2">
    <source>
        <dbReference type="ARBA" id="ARBA00022771"/>
    </source>
</evidence>
<comment type="caution">
    <text evidence="6">The sequence shown here is derived from an EMBL/GenBank/DDBJ whole genome shotgun (WGS) entry which is preliminary data.</text>
</comment>
<keyword evidence="3" id="KW-0862">Zinc</keyword>
<evidence type="ECO:0000313" key="7">
    <source>
        <dbReference type="Proteomes" id="UP001189429"/>
    </source>
</evidence>
<keyword evidence="2 4" id="KW-0863">Zinc-finger</keyword>
<dbReference type="InterPro" id="IPR002893">
    <property type="entry name" value="Znf_MYND"/>
</dbReference>
<dbReference type="Gene3D" id="6.10.140.2220">
    <property type="match status" value="1"/>
</dbReference>
<dbReference type="InterPro" id="IPR011051">
    <property type="entry name" value="RmlC_Cupin_sf"/>
</dbReference>
<dbReference type="PROSITE" id="PS01360">
    <property type="entry name" value="ZF_MYND_1"/>
    <property type="match status" value="1"/>
</dbReference>
<reference evidence="6" key="1">
    <citation type="submission" date="2023-10" db="EMBL/GenBank/DDBJ databases">
        <authorList>
            <person name="Chen Y."/>
            <person name="Shah S."/>
            <person name="Dougan E. K."/>
            <person name="Thang M."/>
            <person name="Chan C."/>
        </authorList>
    </citation>
    <scope>NUCLEOTIDE SEQUENCE [LARGE SCALE GENOMIC DNA]</scope>
</reference>
<dbReference type="SUPFAM" id="SSF51182">
    <property type="entry name" value="RmlC-like cupins"/>
    <property type="match status" value="1"/>
</dbReference>
<keyword evidence="7" id="KW-1185">Reference proteome</keyword>
<keyword evidence="1" id="KW-0479">Metal-binding</keyword>
<accession>A0ABN9UDZ7</accession>
<organism evidence="6 7">
    <name type="scientific">Prorocentrum cordatum</name>
    <dbReference type="NCBI Taxonomy" id="2364126"/>
    <lineage>
        <taxon>Eukaryota</taxon>
        <taxon>Sar</taxon>
        <taxon>Alveolata</taxon>
        <taxon>Dinophyceae</taxon>
        <taxon>Prorocentrales</taxon>
        <taxon>Prorocentraceae</taxon>
        <taxon>Prorocentrum</taxon>
    </lineage>
</organism>
<name>A0ABN9UDZ7_9DINO</name>
<dbReference type="SUPFAM" id="SSF144232">
    <property type="entry name" value="HIT/MYND zinc finger-like"/>
    <property type="match status" value="1"/>
</dbReference>
<feature type="domain" description="MYND-type" evidence="5">
    <location>
        <begin position="494"/>
        <end position="531"/>
    </location>
</feature>
<evidence type="ECO:0000313" key="6">
    <source>
        <dbReference type="EMBL" id="CAK0857250.1"/>
    </source>
</evidence>
<gene>
    <name evidence="6" type="ORF">PCOR1329_LOCUS47419</name>
</gene>
<dbReference type="Pfam" id="PF01753">
    <property type="entry name" value="zf-MYND"/>
    <property type="match status" value="1"/>
</dbReference>
<proteinExistence type="predicted"/>
<dbReference type="Proteomes" id="UP001189429">
    <property type="component" value="Unassembled WGS sequence"/>
</dbReference>
<evidence type="ECO:0000256" key="3">
    <source>
        <dbReference type="ARBA" id="ARBA00022833"/>
    </source>
</evidence>
<sequence length="546" mass="57565">MKDKMRCCSFLVEVGAIRGLHVQSSPKASCGVGDKARWRVCFDKLRAAEHAAGNPFGWPCEARRAWRNERPVARVSATDPGNWSAPAVLSSPPPAPWTLTALPGACCAEVTVDIADRAPVFADDAPPDGRPLSFSSRARLWEMVDYAAGYPPSRHALLREMDGSRLWRTAWRPWREAAGAPAATPPLRWPAQLRPPAELLREARVEVAPPGAAARTHRPGADVALWLLDGALQAVLLEPGCPAAAAQAGEAAGTRAAGHSAYDPWADPAAEVRSVVVRGGEALLVPGGWWLSTRCLRPCLSVVVPLGPQRAAGGEAPWGASRHAAAALVERLQRKEGGAAIKQVLAEGRPGPAPEPGRPPRFNAVCHLEVYRGGGAELERSTRRGGGGPHAFFVGADRALGPLEAVLRGMAVHERALVAVRGAGAGAGGGPLAGDAVFDVELLAVCTPPPRRGPPLAPYEAAWGTWFGPPEGWRPLPLSGASAAASRWSGGGPCARCSAAAAPLRCARCRRAWYCCGHCQRDDWPLHRTSCTGGPQKERRGGESFG</sequence>
<evidence type="ECO:0000259" key="5">
    <source>
        <dbReference type="PROSITE" id="PS50865"/>
    </source>
</evidence>
<evidence type="ECO:0000256" key="4">
    <source>
        <dbReference type="PROSITE-ProRule" id="PRU00134"/>
    </source>
</evidence>
<protein>
    <recommendedName>
        <fullName evidence="5">MYND-type domain-containing protein</fullName>
    </recommendedName>
</protein>